<gene>
    <name evidence="1" type="ORF">mv_L232</name>
</gene>
<dbReference type="EMBL" id="JN885995">
    <property type="protein sequence ID" value="AEX62437.1"/>
    <property type="molecule type" value="Genomic_DNA"/>
</dbReference>
<accession>H2EDG4</accession>
<sequence>MQQKEINKLKLLNSYGVDLSFINDVEIKMYDHDKKYIDFLKDSGIELENIIKILVGKFW</sequence>
<name>H2EDG4_9VIRU</name>
<evidence type="ECO:0000313" key="1">
    <source>
        <dbReference type="EMBL" id="AEX62437.1"/>
    </source>
</evidence>
<evidence type="ECO:0008006" key="2">
    <source>
        <dbReference type="Google" id="ProtNLM"/>
    </source>
</evidence>
<proteinExistence type="predicted"/>
<reference evidence="1" key="1">
    <citation type="submission" date="2011-10" db="EMBL/GenBank/DDBJ databases">
        <title>Provirophages and transpovirons: unique mobilome of giant viruses.</title>
        <authorList>
            <person name="Desnues C."/>
            <person name="LaScola B."/>
            <person name="Yutin N."/>
            <person name="Fournous G."/>
            <person name="Koonin E."/>
            <person name="Raoult D."/>
        </authorList>
    </citation>
    <scope>NUCLEOTIDE SEQUENCE</scope>
    <source>
        <strain evidence="1">Mv13-mv</strain>
    </source>
</reference>
<organism evidence="1">
    <name type="scientific">Moumouvirus sp. 'Monve'</name>
    <dbReference type="NCBI Taxonomy" id="1128131"/>
    <lineage>
        <taxon>Viruses</taxon>
        <taxon>Varidnaviria</taxon>
        <taxon>Bamfordvirae</taxon>
        <taxon>Nucleocytoviricota</taxon>
        <taxon>Megaviricetes</taxon>
        <taxon>Imitervirales</taxon>
        <taxon>Mimiviridae</taxon>
        <taxon>Megamimivirinae</taxon>
        <taxon>Moumouvirus</taxon>
    </lineage>
</organism>
<protein>
    <recommendedName>
        <fullName evidence="2">Ankyrin repeat protein</fullName>
    </recommendedName>
</protein>